<evidence type="ECO:0000313" key="4">
    <source>
        <dbReference type="Proteomes" id="UP001163064"/>
    </source>
</evidence>
<sequence>MAREPLRARAVAGARLFLLAAPLLAAVGALGLLIDWVLLTTTVGPTAYLLLAHPDTLPARLRGAVLGHGCAVVVGLACLAAFGLWTHASTSSLRHESARQLGAQAVAVGLTLFFLHLVDAHHPPAAATALLITSGLARPGPALYGMLTGLALVIAVAPVLTAAFPSRSDKGGG</sequence>
<keyword evidence="1" id="KW-0472">Membrane</keyword>
<dbReference type="EMBL" id="JAPHNL010000292">
    <property type="protein sequence ID" value="MCX3063041.1"/>
    <property type="molecule type" value="Genomic_DNA"/>
</dbReference>
<feature type="transmembrane region" description="Helical" evidence="1">
    <location>
        <begin position="59"/>
        <end position="85"/>
    </location>
</feature>
<keyword evidence="1" id="KW-0812">Transmembrane</keyword>
<comment type="caution">
    <text evidence="3">The sequence shown here is derived from an EMBL/GenBank/DDBJ whole genome shotgun (WGS) entry which is preliminary data.</text>
</comment>
<accession>A0ABT3U147</accession>
<feature type="transmembrane region" description="Helical" evidence="1">
    <location>
        <begin position="12"/>
        <end position="39"/>
    </location>
</feature>
<protein>
    <submittedName>
        <fullName evidence="3">HPP family protein</fullName>
    </submittedName>
</protein>
<feature type="domain" description="HPP transmembrane region" evidence="2">
    <location>
        <begin position="17"/>
        <end position="163"/>
    </location>
</feature>
<dbReference type="Pfam" id="PF04982">
    <property type="entry name" value="TM_HPP"/>
    <property type="match status" value="1"/>
</dbReference>
<dbReference type="InterPro" id="IPR058581">
    <property type="entry name" value="TM_HPP"/>
</dbReference>
<dbReference type="Proteomes" id="UP001163064">
    <property type="component" value="Unassembled WGS sequence"/>
</dbReference>
<evidence type="ECO:0000259" key="2">
    <source>
        <dbReference type="Pfam" id="PF04982"/>
    </source>
</evidence>
<feature type="transmembrane region" description="Helical" evidence="1">
    <location>
        <begin position="105"/>
        <end position="122"/>
    </location>
</feature>
<gene>
    <name evidence="3" type="ORF">OFY01_25420</name>
</gene>
<keyword evidence="4" id="KW-1185">Reference proteome</keyword>
<evidence type="ECO:0000256" key="1">
    <source>
        <dbReference type="SAM" id="Phobius"/>
    </source>
</evidence>
<feature type="transmembrane region" description="Helical" evidence="1">
    <location>
        <begin position="142"/>
        <end position="164"/>
    </location>
</feature>
<organism evidence="3 4">
    <name type="scientific">Streptomyces beihaiensis</name>
    <dbReference type="NCBI Taxonomy" id="2984495"/>
    <lineage>
        <taxon>Bacteria</taxon>
        <taxon>Bacillati</taxon>
        <taxon>Actinomycetota</taxon>
        <taxon>Actinomycetes</taxon>
        <taxon>Kitasatosporales</taxon>
        <taxon>Streptomycetaceae</taxon>
        <taxon>Streptomyces</taxon>
    </lineage>
</organism>
<evidence type="ECO:0000313" key="3">
    <source>
        <dbReference type="EMBL" id="MCX3063041.1"/>
    </source>
</evidence>
<keyword evidence="1" id="KW-1133">Transmembrane helix</keyword>
<dbReference type="RefSeq" id="WP_266603649.1">
    <property type="nucleotide sequence ID" value="NZ_JAPHNL010000292.1"/>
</dbReference>
<proteinExistence type="predicted"/>
<reference evidence="3" key="1">
    <citation type="submission" date="2022-10" db="EMBL/GenBank/DDBJ databases">
        <title>Streptomyces beihaiensis sp. nov., a chitin degrading actinobacterium, isolated from shrimp pond soil.</title>
        <authorList>
            <person name="Xie J."/>
            <person name="Shen N."/>
        </authorList>
    </citation>
    <scope>NUCLEOTIDE SEQUENCE</scope>
    <source>
        <strain evidence="3">GXMU-J5</strain>
    </source>
</reference>
<name>A0ABT3U147_9ACTN</name>